<dbReference type="InterPro" id="IPR028082">
    <property type="entry name" value="Peripla_BP_I"/>
</dbReference>
<gene>
    <name evidence="5" type="ORF">CAL13_16850</name>
</gene>
<accession>A0A1W6Z3K9</accession>
<dbReference type="CDD" id="cd06333">
    <property type="entry name" value="PBP1_ABC_RPA1789-like"/>
    <property type="match status" value="1"/>
</dbReference>
<feature type="domain" description="Leucine-binding protein" evidence="4">
    <location>
        <begin position="25"/>
        <end position="361"/>
    </location>
</feature>
<feature type="signal peptide" evidence="3">
    <location>
        <begin position="1"/>
        <end position="23"/>
    </location>
</feature>
<dbReference type="Proteomes" id="UP000194139">
    <property type="component" value="Chromosome"/>
</dbReference>
<evidence type="ECO:0000313" key="5">
    <source>
        <dbReference type="EMBL" id="ARP87689.1"/>
    </source>
</evidence>
<organism evidence="5 6">
    <name type="scientific">Bordetella genomosp. 9</name>
    <dbReference type="NCBI Taxonomy" id="1416803"/>
    <lineage>
        <taxon>Bacteria</taxon>
        <taxon>Pseudomonadati</taxon>
        <taxon>Pseudomonadota</taxon>
        <taxon>Betaproteobacteria</taxon>
        <taxon>Burkholderiales</taxon>
        <taxon>Alcaligenaceae</taxon>
        <taxon>Bordetella</taxon>
    </lineage>
</organism>
<dbReference type="SUPFAM" id="SSF53822">
    <property type="entry name" value="Periplasmic binding protein-like I"/>
    <property type="match status" value="1"/>
</dbReference>
<proteinExistence type="inferred from homology"/>
<sequence length="386" mass="40662">MPLKLARAASLLLAACLAVPAFAQMKVGVITSSTGPTALVGIPQKNTVPLLPARIGDISVEYVVLDDGSDTSQTVTAVRKLIGEAQVDAIIGPPGSPNTLAILPFVAEAGVPLLAPVGTAAAVLPMDPQKKWVFKTTQNDDIIARALADHMARSGIKTVGFIGLNDPYGENWHKVFSALAAERHIAIVADERYVRTDSSVTGQALRLLGARPDAVLVAAPGGASVLPETTLADLGYTGRFYQTHGAALPDFLKLGGKKVEGTILAASLMLVLDEIPDSNPSKPVAARYIDAYRQRYGSAPATFGANVYDAGLLLERAVPVAEKSGKPGTPAFRAALRDALEGTRELVGTQGVYNMTPQDHSGFDERGRELITVKDGKWTLLKTARP</sequence>
<evidence type="ECO:0000256" key="3">
    <source>
        <dbReference type="SAM" id="SignalP"/>
    </source>
</evidence>
<feature type="chain" id="PRO_5013207353" evidence="3">
    <location>
        <begin position="24"/>
        <end position="386"/>
    </location>
</feature>
<protein>
    <submittedName>
        <fullName evidence="5">Branched-chain amino acid ABC transporter substrate-binding protein</fullName>
    </submittedName>
</protein>
<evidence type="ECO:0000256" key="1">
    <source>
        <dbReference type="ARBA" id="ARBA00010062"/>
    </source>
</evidence>
<dbReference type="Pfam" id="PF13458">
    <property type="entry name" value="Peripla_BP_6"/>
    <property type="match status" value="1"/>
</dbReference>
<comment type="similarity">
    <text evidence="1">Belongs to the leucine-binding protein family.</text>
</comment>
<evidence type="ECO:0000313" key="6">
    <source>
        <dbReference type="Proteomes" id="UP000194139"/>
    </source>
</evidence>
<name>A0A1W6Z3K9_9BORD</name>
<keyword evidence="2 3" id="KW-0732">Signal</keyword>
<dbReference type="AlphaFoldDB" id="A0A1W6Z3K9"/>
<evidence type="ECO:0000259" key="4">
    <source>
        <dbReference type="Pfam" id="PF13458"/>
    </source>
</evidence>
<evidence type="ECO:0000256" key="2">
    <source>
        <dbReference type="ARBA" id="ARBA00022729"/>
    </source>
</evidence>
<reference evidence="5 6" key="1">
    <citation type="submission" date="2017-05" db="EMBL/GenBank/DDBJ databases">
        <title>Complete and WGS of Bordetella genogroups.</title>
        <authorList>
            <person name="Spilker T."/>
            <person name="LiPuma J."/>
        </authorList>
    </citation>
    <scope>NUCLEOTIDE SEQUENCE [LARGE SCALE GENOMIC DNA]</scope>
    <source>
        <strain evidence="5 6">AU17164</strain>
    </source>
</reference>
<dbReference type="RefSeq" id="WP_086073008.1">
    <property type="nucleotide sequence ID" value="NZ_CP021109.1"/>
</dbReference>
<dbReference type="EMBL" id="CP021109">
    <property type="protein sequence ID" value="ARP87689.1"/>
    <property type="molecule type" value="Genomic_DNA"/>
</dbReference>
<dbReference type="PANTHER" id="PTHR30483:SF38">
    <property type="entry name" value="BLR7848 PROTEIN"/>
    <property type="match status" value="1"/>
</dbReference>
<keyword evidence="6" id="KW-1185">Reference proteome</keyword>
<dbReference type="PANTHER" id="PTHR30483">
    <property type="entry name" value="LEUCINE-SPECIFIC-BINDING PROTEIN"/>
    <property type="match status" value="1"/>
</dbReference>
<dbReference type="InterPro" id="IPR028081">
    <property type="entry name" value="Leu-bd"/>
</dbReference>
<dbReference type="InterPro" id="IPR051010">
    <property type="entry name" value="BCAA_transport"/>
</dbReference>
<dbReference type="Gene3D" id="3.40.50.2300">
    <property type="match status" value="2"/>
</dbReference>